<reference evidence="4 5" key="1">
    <citation type="submission" date="2010-08" db="EMBL/GenBank/DDBJ databases">
        <authorList>
            <person name="Weinstock G."/>
            <person name="Sodergren E."/>
            <person name="Clifton S."/>
            <person name="Fulton L."/>
            <person name="Fulton B."/>
            <person name="Courtney L."/>
            <person name="Fronick C."/>
            <person name="Harrison M."/>
            <person name="Strong C."/>
            <person name="Farmer C."/>
            <person name="Delahaunty K."/>
            <person name="Markovic C."/>
            <person name="Hall O."/>
            <person name="Minx P."/>
            <person name="Tomlinson C."/>
            <person name="Mitreva M."/>
            <person name="Hou S."/>
            <person name="Chen J."/>
            <person name="Wollam A."/>
            <person name="Pepin K.H."/>
            <person name="Johnson M."/>
            <person name="Bhonagiri V."/>
            <person name="Zhang X."/>
            <person name="Suruliraj S."/>
            <person name="Warren W."/>
            <person name="Chinwalla A."/>
            <person name="Mardis E.R."/>
            <person name="Wilson R.K."/>
        </authorList>
    </citation>
    <scope>NUCLEOTIDE SEQUENCE [LARGE SCALE GENOMIC DNA]</scope>
    <source>
        <strain evidence="4 5">KLE1255</strain>
    </source>
</reference>
<dbReference type="InterPro" id="IPR052553">
    <property type="entry name" value="CbiG_hydrolase"/>
</dbReference>
<dbReference type="InterPro" id="IPR038029">
    <property type="entry name" value="GbiG_N_sf"/>
</dbReference>
<dbReference type="OrthoDB" id="9781023at2"/>
<evidence type="ECO:0000313" key="5">
    <source>
        <dbReference type="Proteomes" id="UP000006028"/>
    </source>
</evidence>
<evidence type="ECO:0000313" key="4">
    <source>
        <dbReference type="EMBL" id="EFQ06627.1"/>
    </source>
</evidence>
<dbReference type="SUPFAM" id="SSF159672">
    <property type="entry name" value="CbiG N-terminal domain-like"/>
    <property type="match status" value="1"/>
</dbReference>
<dbReference type="eggNOG" id="COG2073">
    <property type="taxonomic scope" value="Bacteria"/>
</dbReference>
<dbReference type="Gene3D" id="3.30.420.180">
    <property type="entry name" value="CobE/GbiG C-terminal domain"/>
    <property type="match status" value="1"/>
</dbReference>
<dbReference type="RefSeq" id="WP_005943268.1">
    <property type="nucleotide sequence ID" value="NZ_GL538336.1"/>
</dbReference>
<dbReference type="PANTHER" id="PTHR37477">
    <property type="entry name" value="COBALT-PRECORRIN-5A HYDROLASE"/>
    <property type="match status" value="1"/>
</dbReference>
<gene>
    <name evidence="4" type="ORF">HMPREF9436_01873</name>
</gene>
<dbReference type="PANTHER" id="PTHR37477:SF1">
    <property type="entry name" value="COBALT-PRECORRIN-5A HYDROLASE"/>
    <property type="match status" value="1"/>
</dbReference>
<dbReference type="EMBL" id="AECU01000157">
    <property type="protein sequence ID" value="EFQ06627.1"/>
    <property type="molecule type" value="Genomic_DNA"/>
</dbReference>
<evidence type="ECO:0000259" key="3">
    <source>
        <dbReference type="Pfam" id="PF11761"/>
    </source>
</evidence>
<dbReference type="AlphaFoldDB" id="E2ZJM4"/>
<comment type="caution">
    <text evidence="4">The sequence shown here is derived from an EMBL/GenBank/DDBJ whole genome shotgun (WGS) entry which is preliminary data.</text>
</comment>
<dbReference type="SUPFAM" id="SSF159664">
    <property type="entry name" value="CobE/GbiG C-terminal domain-like"/>
    <property type="match status" value="1"/>
</dbReference>
<dbReference type="HOGENOM" id="CLU_028397_0_0_9"/>
<dbReference type="InterPro" id="IPR021745">
    <property type="entry name" value="CbiG_mid"/>
</dbReference>
<evidence type="ECO:0000259" key="2">
    <source>
        <dbReference type="Pfam" id="PF11760"/>
    </source>
</evidence>
<dbReference type="Pfam" id="PF11761">
    <property type="entry name" value="CbiG_mid"/>
    <property type="match status" value="1"/>
</dbReference>
<dbReference type="GO" id="GO:0009236">
    <property type="term" value="P:cobalamin biosynthetic process"/>
    <property type="evidence" value="ECO:0007669"/>
    <property type="project" value="InterPro"/>
</dbReference>
<dbReference type="BioCyc" id="FCF748224-HMP:GTSS-2165-MONOMER"/>
<feature type="domain" description="Cobalamin biosynthesis central region" evidence="3">
    <location>
        <begin position="127"/>
        <end position="182"/>
    </location>
</feature>
<accession>E2ZJM4</accession>
<evidence type="ECO:0000259" key="1">
    <source>
        <dbReference type="Pfam" id="PF01890"/>
    </source>
</evidence>
<feature type="domain" description="Cobalamin synthesis G N-terminal" evidence="2">
    <location>
        <begin position="42"/>
        <end position="122"/>
    </location>
</feature>
<feature type="domain" description="CobE/GbiG C-terminal" evidence="1">
    <location>
        <begin position="202"/>
        <end position="318"/>
    </location>
</feature>
<name>E2ZJM4_9FIRM</name>
<dbReference type="InterPro" id="IPR021744">
    <property type="entry name" value="CbiG_N"/>
</dbReference>
<organism evidence="4 5">
    <name type="scientific">Faecalibacterium cf. prausnitzii KLE1255</name>
    <dbReference type="NCBI Taxonomy" id="748224"/>
    <lineage>
        <taxon>Bacteria</taxon>
        <taxon>Bacillati</taxon>
        <taxon>Bacillota</taxon>
        <taxon>Clostridia</taxon>
        <taxon>Eubacteriales</taxon>
        <taxon>Oscillospiraceae</taxon>
        <taxon>Faecalibacterium</taxon>
    </lineage>
</organism>
<dbReference type="Pfam" id="PF01890">
    <property type="entry name" value="CbiG_C"/>
    <property type="match status" value="1"/>
</dbReference>
<proteinExistence type="predicted"/>
<dbReference type="InterPro" id="IPR036518">
    <property type="entry name" value="CobE/GbiG_C_sf"/>
</dbReference>
<dbReference type="Pfam" id="PF11760">
    <property type="entry name" value="CbiG_N"/>
    <property type="match status" value="1"/>
</dbReference>
<dbReference type="Gene3D" id="3.40.50.11220">
    <property type="match status" value="1"/>
</dbReference>
<dbReference type="STRING" id="748224.HMPREF9436_01873"/>
<dbReference type="InterPro" id="IPR002750">
    <property type="entry name" value="CobE/GbiG_C"/>
</dbReference>
<sequence>MTRAYLAFTAKGLALAQKLAAAYPGSVTRCGHEAGQVHLADWTARQFAGSDALVFVGAVGIAVRAIAPHCQSKAQDPAVVVLDECGRFAVPILSGHLGGANDLARALAAVCGAVPVITTATDANGVFAVDEWAKHQNCTVLEPERIKLVSGALLAGKTVQFASDWPIAGAPPDGITAGDAPDFALTLCPAGDALHLVPRIGVLGVGCKRGTSAETLAEAFAAFCAQNRLAPQCITAAASIDLKQNEAGLLTFCKSHSWPVQFFTAEQLRAAPGSFTSSAFVQSVTGVDNVCERSAVLAAGGTLVFHKYAHTGVTFALAVRPYAPDWRWQNV</sequence>
<protein>
    <submittedName>
        <fullName evidence="4">CbiG</fullName>
    </submittedName>
</protein>
<dbReference type="Proteomes" id="UP000006028">
    <property type="component" value="Unassembled WGS sequence"/>
</dbReference>